<gene>
    <name evidence="2" type="ORF">F9K24_09940</name>
</gene>
<evidence type="ECO:0000259" key="1">
    <source>
        <dbReference type="Pfam" id="PF24719"/>
    </source>
</evidence>
<sequence>MNSDEHRILQRQAPEAGSRLGLAIATIGQLPINGLRHKVENGTNGWFIWCGEKWSDADDFFASLCIEHITDYLPQVGKYLDLPPGYRFLIDESGYEDIWFDEALLE</sequence>
<evidence type="ECO:0000313" key="2">
    <source>
        <dbReference type="EMBL" id="KAB2932691.1"/>
    </source>
</evidence>
<evidence type="ECO:0000313" key="3">
    <source>
        <dbReference type="Proteomes" id="UP000460298"/>
    </source>
</evidence>
<protein>
    <recommendedName>
        <fullName evidence="1">Imm33-like domain-containing protein</fullName>
    </recommendedName>
</protein>
<dbReference type="Proteomes" id="UP000460298">
    <property type="component" value="Unassembled WGS sequence"/>
</dbReference>
<reference evidence="2 3" key="1">
    <citation type="submission" date="2019-10" db="EMBL/GenBank/DDBJ databases">
        <title>Extracellular Electron Transfer in a Candidatus Methanoperedens spp. Enrichment Culture.</title>
        <authorList>
            <person name="Berger S."/>
            <person name="Rangel Shaw D."/>
            <person name="Berben T."/>
            <person name="In 'T Zandt M."/>
            <person name="Frank J."/>
            <person name="Reimann J."/>
            <person name="Jetten M.S.M."/>
            <person name="Welte C.U."/>
        </authorList>
    </citation>
    <scope>NUCLEOTIDE SEQUENCE [LARGE SCALE GENOMIC DNA]</scope>
    <source>
        <strain evidence="2">SB12</strain>
    </source>
</reference>
<proteinExistence type="predicted"/>
<dbReference type="AlphaFoldDB" id="A0A833H1S1"/>
<name>A0A833H1S1_9LEPT</name>
<dbReference type="Pfam" id="PF24719">
    <property type="entry name" value="Imm33-like"/>
    <property type="match status" value="1"/>
</dbReference>
<accession>A0A833H1S1</accession>
<comment type="caution">
    <text evidence="2">The sequence shown here is derived from an EMBL/GenBank/DDBJ whole genome shotgun (WGS) entry which is preliminary data.</text>
</comment>
<dbReference type="InterPro" id="IPR056509">
    <property type="entry name" value="Imm33-like"/>
</dbReference>
<feature type="domain" description="Imm33-like" evidence="1">
    <location>
        <begin position="12"/>
        <end position="101"/>
    </location>
</feature>
<dbReference type="EMBL" id="WBUI01000008">
    <property type="protein sequence ID" value="KAB2932691.1"/>
    <property type="molecule type" value="Genomic_DNA"/>
</dbReference>
<organism evidence="2 3">
    <name type="scientific">Leptonema illini</name>
    <dbReference type="NCBI Taxonomy" id="183"/>
    <lineage>
        <taxon>Bacteria</taxon>
        <taxon>Pseudomonadati</taxon>
        <taxon>Spirochaetota</taxon>
        <taxon>Spirochaetia</taxon>
        <taxon>Leptospirales</taxon>
        <taxon>Leptospiraceae</taxon>
        <taxon>Leptonema</taxon>
    </lineage>
</organism>